<evidence type="ECO:0000313" key="2">
    <source>
        <dbReference type="Proteomes" id="UP000561045"/>
    </source>
</evidence>
<dbReference type="InterPro" id="IPR025358">
    <property type="entry name" value="DUF4262"/>
</dbReference>
<name>A0A840BQM1_9RHOO</name>
<keyword evidence="2" id="KW-1185">Reference proteome</keyword>
<organism evidence="1 2">
    <name type="scientific">Niveibacterium umoris</name>
    <dbReference type="NCBI Taxonomy" id="1193620"/>
    <lineage>
        <taxon>Bacteria</taxon>
        <taxon>Pseudomonadati</taxon>
        <taxon>Pseudomonadota</taxon>
        <taxon>Betaproteobacteria</taxon>
        <taxon>Rhodocyclales</taxon>
        <taxon>Rhodocyclaceae</taxon>
        <taxon>Niveibacterium</taxon>
    </lineage>
</organism>
<dbReference type="AlphaFoldDB" id="A0A840BQM1"/>
<comment type="caution">
    <text evidence="1">The sequence shown here is derived from an EMBL/GenBank/DDBJ whole genome shotgun (WGS) entry which is preliminary data.</text>
</comment>
<sequence length="158" mass="17371">MTRSTSSNEFERRLLNNIAEHGWHCNSISAEDGEPGFTYTVGLFHSFGHPELLVIGLPPKTAHGVLSIAAKAAAEGKPFDMGAPTGELLNDYSALFVAVPSSEYENYVLSTLWFYEGAQFPLYQVVWPSTQGYFPWHPEATDDFKLQQPVLGAYAGIA</sequence>
<dbReference type="Proteomes" id="UP000561045">
    <property type="component" value="Unassembled WGS sequence"/>
</dbReference>
<gene>
    <name evidence="1" type="ORF">GGR36_004362</name>
</gene>
<dbReference type="RefSeq" id="WP_183638658.1">
    <property type="nucleotide sequence ID" value="NZ_BAABLE010000019.1"/>
</dbReference>
<dbReference type="Pfam" id="PF14081">
    <property type="entry name" value="DUF4262"/>
    <property type="match status" value="1"/>
</dbReference>
<evidence type="ECO:0008006" key="3">
    <source>
        <dbReference type="Google" id="ProtNLM"/>
    </source>
</evidence>
<evidence type="ECO:0000313" key="1">
    <source>
        <dbReference type="EMBL" id="MBB4014994.1"/>
    </source>
</evidence>
<reference evidence="1 2" key="1">
    <citation type="submission" date="2020-08" db="EMBL/GenBank/DDBJ databases">
        <title>Genomic Encyclopedia of Type Strains, Phase IV (KMG-IV): sequencing the most valuable type-strain genomes for metagenomic binning, comparative biology and taxonomic classification.</title>
        <authorList>
            <person name="Goeker M."/>
        </authorList>
    </citation>
    <scope>NUCLEOTIDE SEQUENCE [LARGE SCALE GENOMIC DNA]</scope>
    <source>
        <strain evidence="1 2">DSM 106739</strain>
    </source>
</reference>
<proteinExistence type="predicted"/>
<accession>A0A840BQM1</accession>
<protein>
    <recommendedName>
        <fullName evidence="3">DUF4262 domain-containing protein</fullName>
    </recommendedName>
</protein>
<dbReference type="EMBL" id="JACIET010000016">
    <property type="protein sequence ID" value="MBB4014994.1"/>
    <property type="molecule type" value="Genomic_DNA"/>
</dbReference>